<evidence type="ECO:0000313" key="4">
    <source>
        <dbReference type="Proteomes" id="UP000093819"/>
    </source>
</evidence>
<feature type="repeat" description="NHL" evidence="2">
    <location>
        <begin position="31"/>
        <end position="56"/>
    </location>
</feature>
<protein>
    <recommendedName>
        <fullName evidence="5">SMP-30/Gluconolactonase/LRE-like region domain-containing protein</fullName>
    </recommendedName>
</protein>
<dbReference type="PANTHER" id="PTHR24104">
    <property type="entry name" value="E3 UBIQUITIN-PROTEIN LIGASE NHLRC1-RELATED"/>
    <property type="match status" value="1"/>
</dbReference>
<dbReference type="PROSITE" id="PS51125">
    <property type="entry name" value="NHL"/>
    <property type="match status" value="3"/>
</dbReference>
<proteinExistence type="predicted"/>
<gene>
    <name evidence="3" type="ORF">A5635_03830</name>
</gene>
<evidence type="ECO:0000256" key="2">
    <source>
        <dbReference type="PROSITE-ProRule" id="PRU00504"/>
    </source>
</evidence>
<accession>A0A1A3N6H3</accession>
<dbReference type="Gene3D" id="2.40.10.500">
    <property type="match status" value="3"/>
</dbReference>
<dbReference type="InterPro" id="IPR035016">
    <property type="entry name" value="NHL_PKND"/>
</dbReference>
<comment type="caution">
    <text evidence="3">The sequence shown here is derived from an EMBL/GenBank/DDBJ whole genome shotgun (WGS) entry which is preliminary data.</text>
</comment>
<dbReference type="SUPFAM" id="SSF63829">
    <property type="entry name" value="Calcium-dependent phosphotriesterase"/>
    <property type="match status" value="1"/>
</dbReference>
<reference evidence="3 4" key="1">
    <citation type="submission" date="2016-06" db="EMBL/GenBank/DDBJ databases">
        <authorList>
            <person name="Kjaerup R.B."/>
            <person name="Dalgaard T.S."/>
            <person name="Juul-Madsen H.R."/>
        </authorList>
    </citation>
    <scope>NUCLEOTIDE SEQUENCE [LARGE SCALE GENOMIC DNA]</scope>
    <source>
        <strain evidence="3 4">1245335.1</strain>
    </source>
</reference>
<dbReference type="Proteomes" id="UP000093819">
    <property type="component" value="Unassembled WGS sequence"/>
</dbReference>
<dbReference type="EMBL" id="LZLR01000178">
    <property type="protein sequence ID" value="OBK17758.1"/>
    <property type="molecule type" value="Genomic_DNA"/>
</dbReference>
<evidence type="ECO:0000256" key="1">
    <source>
        <dbReference type="ARBA" id="ARBA00022737"/>
    </source>
</evidence>
<name>A0A1A3N6H3_MYCAS</name>
<dbReference type="RefSeq" id="WP_065037078.1">
    <property type="nucleotide sequence ID" value="NZ_LZLR01000178.1"/>
</dbReference>
<dbReference type="CDD" id="cd14952">
    <property type="entry name" value="NHL_PKND_like"/>
    <property type="match status" value="1"/>
</dbReference>
<dbReference type="GO" id="GO:0008270">
    <property type="term" value="F:zinc ion binding"/>
    <property type="evidence" value="ECO:0007669"/>
    <property type="project" value="UniProtKB-KW"/>
</dbReference>
<keyword evidence="1" id="KW-0677">Repeat</keyword>
<dbReference type="Pfam" id="PF01436">
    <property type="entry name" value="NHL"/>
    <property type="match status" value="4"/>
</dbReference>
<evidence type="ECO:0000313" key="3">
    <source>
        <dbReference type="EMBL" id="OBK17758.1"/>
    </source>
</evidence>
<organism evidence="3 4">
    <name type="scientific">Mycobacterium asiaticum</name>
    <dbReference type="NCBI Taxonomy" id="1790"/>
    <lineage>
        <taxon>Bacteria</taxon>
        <taxon>Bacillati</taxon>
        <taxon>Actinomycetota</taxon>
        <taxon>Actinomycetes</taxon>
        <taxon>Mycobacteriales</taxon>
        <taxon>Mycobacteriaceae</taxon>
        <taxon>Mycobacterium</taxon>
    </lineage>
</organism>
<dbReference type="InterPro" id="IPR050952">
    <property type="entry name" value="TRIM-NHL_E3_ligases"/>
</dbReference>
<dbReference type="InterPro" id="IPR001258">
    <property type="entry name" value="NHL_repeat"/>
</dbReference>
<dbReference type="PANTHER" id="PTHR24104:SF25">
    <property type="entry name" value="PROTEIN LIN-41"/>
    <property type="match status" value="1"/>
</dbReference>
<evidence type="ECO:0008006" key="5">
    <source>
        <dbReference type="Google" id="ProtNLM"/>
    </source>
</evidence>
<sequence>MAAILLFHNLSDDSPKGQLVLPFTGLSDIGGVAVDNSGAVYVTDSTANRVLKLAAGSTTAVELPFTGLDNPHGVAVDSSGTVYLADTGNNRVLKLASGAKSPTELPFTGFNDGNRPTRVAVDSKGAVYCMDSVQLLKLPAGSSKMEYIRNGDAWLSNRAGMAVDRDGAVYLLAVDIIYYGKSETSVLKMDADRSQPSKLEPPISGLEGPAGLAVDSGGMLYIADEDTNRVLKLPSGAKDPIEMPFTGLNKPGDVAVDRAGNVYVVDKGNTRVLKLWKS</sequence>
<feature type="repeat" description="NHL" evidence="2">
    <location>
        <begin position="57"/>
        <end position="98"/>
    </location>
</feature>
<feature type="repeat" description="NHL" evidence="2">
    <location>
        <begin position="244"/>
        <end position="278"/>
    </location>
</feature>
<dbReference type="AlphaFoldDB" id="A0A1A3N6H3"/>